<dbReference type="GO" id="GO:0008270">
    <property type="term" value="F:zinc ion binding"/>
    <property type="evidence" value="ECO:0007669"/>
    <property type="project" value="InterPro"/>
</dbReference>
<dbReference type="CDD" id="cd00067">
    <property type="entry name" value="GAL4"/>
    <property type="match status" value="1"/>
</dbReference>
<dbReference type="OrthoDB" id="3932796at2759"/>
<dbReference type="SMART" id="SM00066">
    <property type="entry name" value="GAL4"/>
    <property type="match status" value="1"/>
</dbReference>
<proteinExistence type="predicted"/>
<dbReference type="InterPro" id="IPR036864">
    <property type="entry name" value="Zn2-C6_fun-type_DNA-bd_sf"/>
</dbReference>
<feature type="region of interest" description="Disordered" evidence="2">
    <location>
        <begin position="77"/>
        <end position="129"/>
    </location>
</feature>
<evidence type="ECO:0000256" key="1">
    <source>
        <dbReference type="ARBA" id="ARBA00023242"/>
    </source>
</evidence>
<feature type="compositionally biased region" description="Low complexity" evidence="2">
    <location>
        <begin position="89"/>
        <end position="108"/>
    </location>
</feature>
<name>A0A6A7BI18_9PLEO</name>
<dbReference type="InterPro" id="IPR001138">
    <property type="entry name" value="Zn2Cys6_DnaBD"/>
</dbReference>
<evidence type="ECO:0000313" key="5">
    <source>
        <dbReference type="Proteomes" id="UP000799423"/>
    </source>
</evidence>
<evidence type="ECO:0000259" key="3">
    <source>
        <dbReference type="SMART" id="SM00066"/>
    </source>
</evidence>
<keyword evidence="1" id="KW-0539">Nucleus</keyword>
<sequence length="305" mass="33599">MEHPDNVTAWLRSLSIKITDDDACDISASIKLESRVTPITPPRRSSVVPMLEDPSPISTIFSEQSIFDTLVRNTNQVDDNEDDFRDDASGITSITSTTSDSDAAIKATNEPPFPSQQQLPTPPESIDSYEPPYSTVSEIEYSNVYTPTTPPPPTIHNPTLPRTVNITSCLQCTLSHLPCSRTPPSCSRCIRNGCADVCLLTRRLFAEENSCAQSQSDLYSNMGSGQPVLLKIAGEKEDVWMRKMETRDVLMADWREREDRRNWVFPSLNGGVGLGERGRKGWDGVGRVVYRELCVLGEGGGTGLG</sequence>
<gene>
    <name evidence="4" type="ORF">T440DRAFT_514840</name>
</gene>
<keyword evidence="5" id="KW-1185">Reference proteome</keyword>
<evidence type="ECO:0000256" key="2">
    <source>
        <dbReference type="SAM" id="MobiDB-lite"/>
    </source>
</evidence>
<dbReference type="GO" id="GO:0000981">
    <property type="term" value="F:DNA-binding transcription factor activity, RNA polymerase II-specific"/>
    <property type="evidence" value="ECO:0007669"/>
    <property type="project" value="InterPro"/>
</dbReference>
<evidence type="ECO:0000313" key="4">
    <source>
        <dbReference type="EMBL" id="KAF2854105.1"/>
    </source>
</evidence>
<organism evidence="4 5">
    <name type="scientific">Plenodomus tracheiphilus IPT5</name>
    <dbReference type="NCBI Taxonomy" id="1408161"/>
    <lineage>
        <taxon>Eukaryota</taxon>
        <taxon>Fungi</taxon>
        <taxon>Dikarya</taxon>
        <taxon>Ascomycota</taxon>
        <taxon>Pezizomycotina</taxon>
        <taxon>Dothideomycetes</taxon>
        <taxon>Pleosporomycetidae</taxon>
        <taxon>Pleosporales</taxon>
        <taxon>Pleosporineae</taxon>
        <taxon>Leptosphaeriaceae</taxon>
        <taxon>Plenodomus</taxon>
    </lineage>
</organism>
<feature type="domain" description="Zn(2)-C6 fungal-type" evidence="3">
    <location>
        <begin position="163"/>
        <end position="209"/>
    </location>
</feature>
<accession>A0A6A7BI18</accession>
<reference evidence="4" key="1">
    <citation type="submission" date="2020-01" db="EMBL/GenBank/DDBJ databases">
        <authorList>
            <consortium name="DOE Joint Genome Institute"/>
            <person name="Haridas S."/>
            <person name="Albert R."/>
            <person name="Binder M."/>
            <person name="Bloem J."/>
            <person name="Labutti K."/>
            <person name="Salamov A."/>
            <person name="Andreopoulos B."/>
            <person name="Baker S.E."/>
            <person name="Barry K."/>
            <person name="Bills G."/>
            <person name="Bluhm B.H."/>
            <person name="Cannon C."/>
            <person name="Castanera R."/>
            <person name="Culley D.E."/>
            <person name="Daum C."/>
            <person name="Ezra D."/>
            <person name="Gonzalez J.B."/>
            <person name="Henrissat B."/>
            <person name="Kuo A."/>
            <person name="Liang C."/>
            <person name="Lipzen A."/>
            <person name="Lutzoni F."/>
            <person name="Magnuson J."/>
            <person name="Mondo S."/>
            <person name="Nolan M."/>
            <person name="Ohm R."/>
            <person name="Pangilinan J."/>
            <person name="Park H.-J."/>
            <person name="Ramirez L."/>
            <person name="Alfaro M."/>
            <person name="Sun H."/>
            <person name="Tritt A."/>
            <person name="Yoshinaga Y."/>
            <person name="Zwiers L.-H."/>
            <person name="Turgeon B.G."/>
            <person name="Goodwin S.B."/>
            <person name="Spatafora J.W."/>
            <person name="Crous P.W."/>
            <person name="Grigoriev I.V."/>
        </authorList>
    </citation>
    <scope>NUCLEOTIDE SEQUENCE</scope>
    <source>
        <strain evidence="4">IPT5</strain>
    </source>
</reference>
<protein>
    <recommendedName>
        <fullName evidence="3">Zn(2)-C6 fungal-type domain-containing protein</fullName>
    </recommendedName>
</protein>
<dbReference type="Proteomes" id="UP000799423">
    <property type="component" value="Unassembled WGS sequence"/>
</dbReference>
<dbReference type="EMBL" id="MU006293">
    <property type="protein sequence ID" value="KAF2854105.1"/>
    <property type="molecule type" value="Genomic_DNA"/>
</dbReference>
<dbReference type="SUPFAM" id="SSF57701">
    <property type="entry name" value="Zn2/Cys6 DNA-binding domain"/>
    <property type="match status" value="1"/>
</dbReference>
<dbReference type="AlphaFoldDB" id="A0A6A7BI18"/>